<dbReference type="Proteomes" id="UP000009026">
    <property type="component" value="Chromosome"/>
</dbReference>
<evidence type="ECO:0000313" key="7">
    <source>
        <dbReference type="Proteomes" id="UP000009026"/>
    </source>
</evidence>
<dbReference type="KEGG" id="mym:A176_002615"/>
<dbReference type="InterPro" id="IPR009056">
    <property type="entry name" value="Cyt_c-like_dom"/>
</dbReference>
<dbReference type="GO" id="GO:0009055">
    <property type="term" value="F:electron transfer activity"/>
    <property type="evidence" value="ECO:0007669"/>
    <property type="project" value="InterPro"/>
</dbReference>
<reference evidence="6 7" key="1">
    <citation type="journal article" date="2016" name="PLoS ONE">
        <title>Complete Genome Sequence and Comparative Genomics of a Novel Myxobacterium Myxococcus hansupus.</title>
        <authorList>
            <person name="Sharma G."/>
            <person name="Narwani T."/>
            <person name="Subramanian S."/>
        </authorList>
    </citation>
    <scope>NUCLEOTIDE SEQUENCE [LARGE SCALE GENOMIC DNA]</scope>
    <source>
        <strain evidence="7">mixupus</strain>
    </source>
</reference>
<dbReference type="OrthoDB" id="9805202at2"/>
<evidence type="ECO:0000256" key="2">
    <source>
        <dbReference type="ARBA" id="ARBA00023004"/>
    </source>
</evidence>
<dbReference type="PROSITE" id="PS51007">
    <property type="entry name" value="CYTC"/>
    <property type="match status" value="1"/>
</dbReference>
<keyword evidence="2 3" id="KW-0408">Iron</keyword>
<evidence type="ECO:0000256" key="4">
    <source>
        <dbReference type="SAM" id="MobiDB-lite"/>
    </source>
</evidence>
<dbReference type="GO" id="GO:0020037">
    <property type="term" value="F:heme binding"/>
    <property type="evidence" value="ECO:0007669"/>
    <property type="project" value="InterPro"/>
</dbReference>
<feature type="region of interest" description="Disordered" evidence="4">
    <location>
        <begin position="1"/>
        <end position="30"/>
    </location>
</feature>
<dbReference type="PATRIC" id="fig|1297742.4.peg.2641"/>
<keyword evidence="7" id="KW-1185">Reference proteome</keyword>
<evidence type="ECO:0000259" key="5">
    <source>
        <dbReference type="PROSITE" id="PS51007"/>
    </source>
</evidence>
<dbReference type="STRING" id="1297742.A176_002615"/>
<accession>A0A0H4WVQ9</accession>
<dbReference type="EMBL" id="CP012109">
    <property type="protein sequence ID" value="AKQ65703.1"/>
    <property type="molecule type" value="Genomic_DNA"/>
</dbReference>
<keyword evidence="1 3" id="KW-0479">Metal-binding</keyword>
<evidence type="ECO:0000256" key="3">
    <source>
        <dbReference type="PROSITE-ProRule" id="PRU00433"/>
    </source>
</evidence>
<feature type="domain" description="Cytochrome c" evidence="5">
    <location>
        <begin position="130"/>
        <end position="213"/>
    </location>
</feature>
<keyword evidence="6" id="KW-0560">Oxidoreductase</keyword>
<proteinExistence type="predicted"/>
<dbReference type="RefSeq" id="WP_049872284.1">
    <property type="nucleotide sequence ID" value="NZ_CP012109.1"/>
</dbReference>
<dbReference type="GO" id="GO:0046872">
    <property type="term" value="F:metal ion binding"/>
    <property type="evidence" value="ECO:0007669"/>
    <property type="project" value="UniProtKB-KW"/>
</dbReference>
<keyword evidence="3" id="KW-0349">Heme</keyword>
<organism evidence="6 7">
    <name type="scientific">Pseudomyxococcus hansupus</name>
    <dbReference type="NCBI Taxonomy" id="1297742"/>
    <lineage>
        <taxon>Bacteria</taxon>
        <taxon>Pseudomonadati</taxon>
        <taxon>Myxococcota</taxon>
        <taxon>Myxococcia</taxon>
        <taxon>Myxococcales</taxon>
        <taxon>Cystobacterineae</taxon>
        <taxon>Myxococcaceae</taxon>
        <taxon>Pseudomyxococcus</taxon>
    </lineage>
</organism>
<gene>
    <name evidence="6" type="ORF">A176_002615</name>
</gene>
<dbReference type="AlphaFoldDB" id="A0A0H4WVQ9"/>
<dbReference type="GO" id="GO:0004601">
    <property type="term" value="F:peroxidase activity"/>
    <property type="evidence" value="ECO:0007669"/>
    <property type="project" value="UniProtKB-KW"/>
</dbReference>
<keyword evidence="6" id="KW-0575">Peroxidase</keyword>
<sequence>MDAGSDAGTQGSDGPADQGPDFPHEVGDPASGKEVFRFETFGNEGFWTNAMRLPEGIVAQRLTPKQALMAGLSVDVEALDTATQQAVAAELAAHGTDGPLLNDPETTLKLLNANAVIGVVVKDTNGDGVLDVATGDQVGVSCALCHAITDGSVLAVPDGGSVGKRIDGPTPHTLNVGAILAIAANSRAYYPLTQVKLTANGDTSIGRAPRRWG</sequence>
<evidence type="ECO:0000256" key="1">
    <source>
        <dbReference type="ARBA" id="ARBA00022723"/>
    </source>
</evidence>
<protein>
    <submittedName>
        <fullName evidence="6">Methylamine utilization protein/Cytochrome c peroxidase</fullName>
    </submittedName>
</protein>
<name>A0A0H4WVQ9_9BACT</name>
<evidence type="ECO:0000313" key="6">
    <source>
        <dbReference type="EMBL" id="AKQ65703.1"/>
    </source>
</evidence>